<dbReference type="PANTHER" id="PTHR11586:SF37">
    <property type="entry name" value="TRNA-BINDING DOMAIN-CONTAINING PROTEIN"/>
    <property type="match status" value="1"/>
</dbReference>
<evidence type="ECO:0000256" key="1">
    <source>
        <dbReference type="ARBA" id="ARBA00022555"/>
    </source>
</evidence>
<name>A0A7L4YRZ2_9ACTN</name>
<dbReference type="SUPFAM" id="SSF50249">
    <property type="entry name" value="Nucleic acid-binding proteins"/>
    <property type="match status" value="1"/>
</dbReference>
<dbReference type="OrthoDB" id="9794564at2"/>
<reference evidence="5 6" key="1">
    <citation type="journal article" date="2018" name="Int. J. Syst. Evol. Microbiol.">
        <title>Epidermidibacterium keratini gen. nov., sp. nov., a member of the family Sporichthyaceae, isolated from keratin epidermis.</title>
        <authorList>
            <person name="Lee D.G."/>
            <person name="Trujillo M.E."/>
            <person name="Kang S."/>
            <person name="Nam J.J."/>
            <person name="Kim Y.J."/>
        </authorList>
    </citation>
    <scope>NUCLEOTIDE SEQUENCE [LARGE SCALE GENOMIC DNA]</scope>
    <source>
        <strain evidence="5 6">EPI-7</strain>
    </source>
</reference>
<evidence type="ECO:0000313" key="6">
    <source>
        <dbReference type="Proteomes" id="UP000463857"/>
    </source>
</evidence>
<dbReference type="Pfam" id="PF01588">
    <property type="entry name" value="tRNA_bind"/>
    <property type="match status" value="1"/>
</dbReference>
<keyword evidence="1 3" id="KW-0820">tRNA-binding</keyword>
<dbReference type="KEGG" id="eke:EK0264_16550"/>
<keyword evidence="2 3" id="KW-0694">RNA-binding</keyword>
<dbReference type="InterPro" id="IPR051270">
    <property type="entry name" value="Tyrosine-tRNA_ligase_regulator"/>
</dbReference>
<feature type="domain" description="TRNA-binding" evidence="4">
    <location>
        <begin position="7"/>
        <end position="110"/>
    </location>
</feature>
<dbReference type="Gene3D" id="2.40.50.140">
    <property type="entry name" value="Nucleic acid-binding proteins"/>
    <property type="match status" value="1"/>
</dbReference>
<evidence type="ECO:0000259" key="4">
    <source>
        <dbReference type="PROSITE" id="PS50886"/>
    </source>
</evidence>
<dbReference type="CDD" id="cd02798">
    <property type="entry name" value="tRNA_bind_CsaA"/>
    <property type="match status" value="1"/>
</dbReference>
<evidence type="ECO:0000256" key="2">
    <source>
        <dbReference type="ARBA" id="ARBA00022884"/>
    </source>
</evidence>
<dbReference type="PROSITE" id="PS50886">
    <property type="entry name" value="TRBD"/>
    <property type="match status" value="1"/>
</dbReference>
<dbReference type="AlphaFoldDB" id="A0A7L4YRZ2"/>
<protein>
    <submittedName>
        <fullName evidence="5">tRNA-binding protein</fullName>
    </submittedName>
</protein>
<dbReference type="InterPro" id="IPR012340">
    <property type="entry name" value="NA-bd_OB-fold"/>
</dbReference>
<dbReference type="InParanoid" id="A0A7L4YRZ2"/>
<dbReference type="NCBIfam" id="TIGR02222">
    <property type="entry name" value="chap_CsaA"/>
    <property type="match status" value="1"/>
</dbReference>
<organism evidence="5 6">
    <name type="scientific">Epidermidibacterium keratini</name>
    <dbReference type="NCBI Taxonomy" id="1891644"/>
    <lineage>
        <taxon>Bacteria</taxon>
        <taxon>Bacillati</taxon>
        <taxon>Actinomycetota</taxon>
        <taxon>Actinomycetes</taxon>
        <taxon>Sporichthyales</taxon>
        <taxon>Sporichthyaceae</taxon>
        <taxon>Epidermidibacterium</taxon>
    </lineage>
</organism>
<dbReference type="InterPro" id="IPR002547">
    <property type="entry name" value="tRNA-bd_dom"/>
</dbReference>
<gene>
    <name evidence="5" type="ORF">EK0264_16550</name>
</gene>
<sequence length="110" mass="11692">MSLTWEQFAQVDIRIGTITAAAPNVKARRPAYVLSIDLGELGTRTSSAQITDHYVPDDLVGRQVACVVNFAPKRIAGVKSQVLVLGGVLADDSVVLLRPDSPVPDGRPVA</sequence>
<accession>A0A7L4YRZ2</accession>
<keyword evidence="6" id="KW-1185">Reference proteome</keyword>
<dbReference type="EMBL" id="CP047156">
    <property type="protein sequence ID" value="QHC01733.1"/>
    <property type="molecule type" value="Genomic_DNA"/>
</dbReference>
<dbReference type="InterPro" id="IPR008231">
    <property type="entry name" value="CsaA"/>
</dbReference>
<proteinExistence type="predicted"/>
<evidence type="ECO:0000256" key="3">
    <source>
        <dbReference type="PROSITE-ProRule" id="PRU00209"/>
    </source>
</evidence>
<dbReference type="NCBIfam" id="NF007495">
    <property type="entry name" value="PRK10089.1-4"/>
    <property type="match status" value="1"/>
</dbReference>
<dbReference type="RefSeq" id="WP_159546868.1">
    <property type="nucleotide sequence ID" value="NZ_CP047156.1"/>
</dbReference>
<dbReference type="Proteomes" id="UP000463857">
    <property type="component" value="Chromosome"/>
</dbReference>
<dbReference type="PANTHER" id="PTHR11586">
    <property type="entry name" value="TRNA-AMINOACYLATION COFACTOR ARC1 FAMILY MEMBER"/>
    <property type="match status" value="1"/>
</dbReference>
<evidence type="ECO:0000313" key="5">
    <source>
        <dbReference type="EMBL" id="QHC01733.1"/>
    </source>
</evidence>
<dbReference type="NCBIfam" id="NF007494">
    <property type="entry name" value="PRK10089.1-3"/>
    <property type="match status" value="1"/>
</dbReference>
<dbReference type="GO" id="GO:0000049">
    <property type="term" value="F:tRNA binding"/>
    <property type="evidence" value="ECO:0007669"/>
    <property type="project" value="UniProtKB-UniRule"/>
</dbReference>
<dbReference type="FunFam" id="2.40.50.140:FF:000165">
    <property type="entry name" value="Chaperone CsaA"/>
    <property type="match status" value="1"/>
</dbReference>